<sequence>MKQLLVSLQPLAAQLGPLDYKLLILLILIYHWATLQARLLGDRICRLFRCSTVVTVALIFKLALAPRFSAP</sequence>
<feature type="transmembrane region" description="Helical" evidence="1">
    <location>
        <begin position="20"/>
        <end position="40"/>
    </location>
</feature>
<keyword evidence="1" id="KW-0472">Membrane</keyword>
<gene>
    <name evidence="2" type="ORF">CHH28_07530</name>
</gene>
<keyword evidence="1" id="KW-0812">Transmembrane</keyword>
<dbReference type="Proteomes" id="UP000202440">
    <property type="component" value="Chromosome"/>
</dbReference>
<keyword evidence="1" id="KW-1133">Transmembrane helix</keyword>
<dbReference type="EMBL" id="CP022530">
    <property type="protein sequence ID" value="ASP38533.1"/>
    <property type="molecule type" value="Genomic_DNA"/>
</dbReference>
<evidence type="ECO:0000256" key="1">
    <source>
        <dbReference type="SAM" id="Phobius"/>
    </source>
</evidence>
<proteinExistence type="predicted"/>
<evidence type="ECO:0000313" key="3">
    <source>
        <dbReference type="Proteomes" id="UP000202440"/>
    </source>
</evidence>
<protein>
    <submittedName>
        <fullName evidence="2">Uncharacterized protein</fullName>
    </submittedName>
</protein>
<name>A0A222FJX3_9GAMM</name>
<keyword evidence="3" id="KW-1185">Reference proteome</keyword>
<reference evidence="2 3" key="1">
    <citation type="submission" date="2017-07" db="EMBL/GenBank/DDBJ databases">
        <title>Annotated genome sequence of Bacterioplanes sanyensis isolated from Red Sea.</title>
        <authorList>
            <person name="Rehman Z.U."/>
        </authorList>
    </citation>
    <scope>NUCLEOTIDE SEQUENCE [LARGE SCALE GENOMIC DNA]</scope>
    <source>
        <strain evidence="2 3">NV9</strain>
    </source>
</reference>
<evidence type="ECO:0000313" key="2">
    <source>
        <dbReference type="EMBL" id="ASP38533.1"/>
    </source>
</evidence>
<organism evidence="2 3">
    <name type="scientific">Bacterioplanes sanyensis</name>
    <dbReference type="NCBI Taxonomy" id="1249553"/>
    <lineage>
        <taxon>Bacteria</taxon>
        <taxon>Pseudomonadati</taxon>
        <taxon>Pseudomonadota</taxon>
        <taxon>Gammaproteobacteria</taxon>
        <taxon>Oceanospirillales</taxon>
        <taxon>Oceanospirillaceae</taxon>
        <taxon>Bacterioplanes</taxon>
    </lineage>
</organism>
<accession>A0A222FJX3</accession>
<dbReference type="KEGG" id="bsan:CHH28_07530"/>
<feature type="transmembrane region" description="Helical" evidence="1">
    <location>
        <begin position="47"/>
        <end position="65"/>
    </location>
</feature>
<dbReference type="AlphaFoldDB" id="A0A222FJX3"/>